<dbReference type="Proteomes" id="UP000433406">
    <property type="component" value="Unassembled WGS sequence"/>
</dbReference>
<reference evidence="2 3" key="1">
    <citation type="submission" date="2019-10" db="EMBL/GenBank/DDBJ databases">
        <title>Nocardioides novel species isolated from the excrement of Marmot.</title>
        <authorList>
            <person name="Zhang G."/>
        </authorList>
    </citation>
    <scope>NUCLEOTIDE SEQUENCE [LARGE SCALE GENOMIC DNA]</scope>
    <source>
        <strain evidence="3">zg-579</strain>
    </source>
</reference>
<dbReference type="GO" id="GO:0043190">
    <property type="term" value="C:ATP-binding cassette (ABC) transporter complex"/>
    <property type="evidence" value="ECO:0007669"/>
    <property type="project" value="InterPro"/>
</dbReference>
<dbReference type="Gene3D" id="3.10.105.10">
    <property type="entry name" value="Dipeptide-binding Protein, Domain 3"/>
    <property type="match status" value="1"/>
</dbReference>
<dbReference type="EMBL" id="WLCI01000015">
    <property type="protein sequence ID" value="MTB96170.1"/>
    <property type="molecule type" value="Genomic_DNA"/>
</dbReference>
<dbReference type="SUPFAM" id="SSF53850">
    <property type="entry name" value="Periplasmic binding protein-like II"/>
    <property type="match status" value="1"/>
</dbReference>
<dbReference type="InterPro" id="IPR030678">
    <property type="entry name" value="Peptide/Ni-bd"/>
</dbReference>
<dbReference type="InterPro" id="IPR000914">
    <property type="entry name" value="SBP_5_dom"/>
</dbReference>
<dbReference type="PANTHER" id="PTHR30290">
    <property type="entry name" value="PERIPLASMIC BINDING COMPONENT OF ABC TRANSPORTER"/>
    <property type="match status" value="1"/>
</dbReference>
<dbReference type="GO" id="GO:0042597">
    <property type="term" value="C:periplasmic space"/>
    <property type="evidence" value="ECO:0007669"/>
    <property type="project" value="UniProtKB-ARBA"/>
</dbReference>
<evidence type="ECO:0000313" key="2">
    <source>
        <dbReference type="EMBL" id="MTB96170.1"/>
    </source>
</evidence>
<dbReference type="InterPro" id="IPR039424">
    <property type="entry name" value="SBP_5"/>
</dbReference>
<accession>A0A6I3JDG6</accession>
<dbReference type="CDD" id="cd00995">
    <property type="entry name" value="PBP2_NikA_DppA_OppA_like"/>
    <property type="match status" value="1"/>
</dbReference>
<proteinExistence type="predicted"/>
<sequence>MSEARLGVMSRSANMSVRRATGAVGLLLMASAITACGSGDDDGATAGACGPTSELRFGVHTEVRGFDVVNGGTVGVAGGHERSAVFDTLMEYDAGTGDFVPRMAESFEPNEDYTEWTLTLRDGITFNSGNPVTTEAVKFSVDRHGADDTVSLFKAQMDVIESMEVTSDLEMSFRLKDAQGDFPAVFATAPGMLADPAVFEEAGPEEFGVDPSAGAAGPYKVASYTQGEEVVLTRNEDYWGEGEFCIGTLRFVYVEDEEARRDSFLNGELDMAYFNDASVIDAVRRAPREMHTSIGWGAATVLINHGTGGVDRPGKDVRVRKAIAHALDPEVIDDRATGGTGVPSTALVTDESILWSEGLEGPAHDPAEASSLLAQAKADGYDGKITLSCDNAPAKVEWALTVEAMLEKIGFDVTLENSRSLTDHRELFFTGNYDLSCFAMSVDESLPWVTFQTTLGQDTVAQSRVGYRSPAMGRAMDELRAAGTVEERQAALFEMQAIWNEDVPMAITAHGRQGLAWNEGVEGVQFRHAGISLFDDATIDR</sequence>
<gene>
    <name evidence="2" type="ORF">GGQ22_13885</name>
</gene>
<organism evidence="2 3">
    <name type="scientific">Nocardioides marmotae</name>
    <dbReference type="NCBI Taxonomy" id="2663857"/>
    <lineage>
        <taxon>Bacteria</taxon>
        <taxon>Bacillati</taxon>
        <taxon>Actinomycetota</taxon>
        <taxon>Actinomycetes</taxon>
        <taxon>Propionibacteriales</taxon>
        <taxon>Nocardioidaceae</taxon>
        <taxon>Nocardioides</taxon>
    </lineage>
</organism>
<dbReference type="GO" id="GO:1904680">
    <property type="term" value="F:peptide transmembrane transporter activity"/>
    <property type="evidence" value="ECO:0007669"/>
    <property type="project" value="TreeGrafter"/>
</dbReference>
<name>A0A6I3JDG6_9ACTN</name>
<feature type="domain" description="Solute-binding protein family 5" evidence="1">
    <location>
        <begin position="99"/>
        <end position="457"/>
    </location>
</feature>
<dbReference type="Gene3D" id="3.40.190.10">
    <property type="entry name" value="Periplasmic binding protein-like II"/>
    <property type="match status" value="1"/>
</dbReference>
<protein>
    <recommendedName>
        <fullName evidence="1">Solute-binding protein family 5 domain-containing protein</fullName>
    </recommendedName>
</protein>
<keyword evidence="3" id="KW-1185">Reference proteome</keyword>
<evidence type="ECO:0000259" key="1">
    <source>
        <dbReference type="Pfam" id="PF00496"/>
    </source>
</evidence>
<dbReference type="Pfam" id="PF00496">
    <property type="entry name" value="SBP_bac_5"/>
    <property type="match status" value="1"/>
</dbReference>
<dbReference type="PIRSF" id="PIRSF002741">
    <property type="entry name" value="MppA"/>
    <property type="match status" value="1"/>
</dbReference>
<comment type="caution">
    <text evidence="2">The sequence shown here is derived from an EMBL/GenBank/DDBJ whole genome shotgun (WGS) entry which is preliminary data.</text>
</comment>
<evidence type="ECO:0000313" key="3">
    <source>
        <dbReference type="Proteomes" id="UP000433406"/>
    </source>
</evidence>
<dbReference type="AlphaFoldDB" id="A0A6I3JDG6"/>
<dbReference type="GO" id="GO:0015833">
    <property type="term" value="P:peptide transport"/>
    <property type="evidence" value="ECO:0007669"/>
    <property type="project" value="TreeGrafter"/>
</dbReference>